<dbReference type="PROSITE" id="PS00622">
    <property type="entry name" value="HTH_LUXR_1"/>
    <property type="match status" value="1"/>
</dbReference>
<evidence type="ECO:0000256" key="4">
    <source>
        <dbReference type="SAM" id="MobiDB-lite"/>
    </source>
</evidence>
<feature type="domain" description="HTH luxR-type" evidence="5">
    <location>
        <begin position="770"/>
        <end position="835"/>
    </location>
</feature>
<sequence>MTPTTSVSAIGDRPDPSLPVSRTASWVSGIVDRAHRGHPLCAVAVGTPGSGRSALLTAVHEQLRRRDVPVSIGLPAATGAGAGPVFVLADDMHLWPGPMIQTALGMLDAGTIGLIATAEPRELDPGVRLLRDRARPYGAVLELEALGTADVLTRATRMGLTVDPTTASQIRRRCGGAPALVDAALRSVRAAAGGNPQGVDAPPDDLISIVERLAREWHHRLLRGLDPLTLAVLALASVRAPLDPDSVADAAGADRVAAAGALDRARGCGLLRGSDVFVSAAAGPLRDVLGDRRIGELRHKSAVTALRAAELTPDIALLAAEAGVDDARIVDALVAGATDATAARAVVLLRAADRVAPGRDDVRLLMAQRALASGDLDGAGGAADQRLETAGPADPGVEEWVELAATVAAQRGLASHAADLYRWGAANSSAPQSLPAAVALLAVGDSAAVTAIAEADRGRAPVASRAARSLVTRGLLATLDDADDTPSGDAVDAVIRGLSAGGAASRGPYAGRVLHAAIAVALNHGDTVGAQTIRSVAPESGRALIDAEIALTVGDLEAAARLIPSDDPVGMPERLRWQAIRLGLARRRGDTAALTTAWQHGLSLLAATEVDLYLLRSFGEFWIAAASLGQLSAVDRYVGAADRLLARLDDPPAWSQFWDFAGVQAAAVARDDAAVAHRMARLDLAAAQNRTARSLAVAARAWVSLTRGGSDTVADTAAEVTAAVDALRTIGLQWEAARLAGMAALRADDPTTAAGLLDTARSAGEDRRRTPPVGGPLTDREAEVAHELLQGFTYREIGERLYISAKTVEHHVARIRRRLDAGSRSELLAALRAAGYR</sequence>
<comment type="caution">
    <text evidence="6">The sequence shown here is derived from an EMBL/GenBank/DDBJ whole genome shotgun (WGS) entry which is preliminary data.</text>
</comment>
<dbReference type="Gene3D" id="1.10.10.10">
    <property type="entry name" value="Winged helix-like DNA-binding domain superfamily/Winged helix DNA-binding domain"/>
    <property type="match status" value="1"/>
</dbReference>
<organism evidence="6 7">
    <name type="scientific">Gordonia lacunae</name>
    <dbReference type="NCBI Taxonomy" id="417102"/>
    <lineage>
        <taxon>Bacteria</taxon>
        <taxon>Bacillati</taxon>
        <taxon>Actinomycetota</taxon>
        <taxon>Actinomycetes</taxon>
        <taxon>Mycobacteriales</taxon>
        <taxon>Gordoniaceae</taxon>
        <taxon>Gordonia</taxon>
    </lineage>
</organism>
<dbReference type="EMBL" id="NGFO01000066">
    <property type="protein sequence ID" value="OUC75569.1"/>
    <property type="molecule type" value="Genomic_DNA"/>
</dbReference>
<evidence type="ECO:0000313" key="6">
    <source>
        <dbReference type="EMBL" id="OUC75569.1"/>
    </source>
</evidence>
<dbReference type="InterPro" id="IPR016032">
    <property type="entry name" value="Sig_transdc_resp-reg_C-effctor"/>
</dbReference>
<evidence type="ECO:0000313" key="7">
    <source>
        <dbReference type="Proteomes" id="UP000194632"/>
    </source>
</evidence>
<gene>
    <name evidence="6" type="ORF">CA982_25870</name>
</gene>
<keyword evidence="1" id="KW-0805">Transcription regulation</keyword>
<name>A0A243Q2T0_9ACTN</name>
<evidence type="ECO:0000256" key="1">
    <source>
        <dbReference type="ARBA" id="ARBA00023015"/>
    </source>
</evidence>
<reference evidence="6 7" key="1">
    <citation type="submission" date="2017-05" db="EMBL/GenBank/DDBJ databases">
        <title>Biotechnological potential of actinobacteria isolated from South African environments.</title>
        <authorList>
            <person name="Le Roes-Hill M."/>
            <person name="Prins A."/>
            <person name="Durrell K.A."/>
        </authorList>
    </citation>
    <scope>NUCLEOTIDE SEQUENCE [LARGE SCALE GENOMIC DNA]</scope>
    <source>
        <strain evidence="6">BS2</strain>
    </source>
</reference>
<dbReference type="GO" id="GO:0006355">
    <property type="term" value="P:regulation of DNA-templated transcription"/>
    <property type="evidence" value="ECO:0007669"/>
    <property type="project" value="InterPro"/>
</dbReference>
<dbReference type="RefSeq" id="WP_086537923.1">
    <property type="nucleotide sequence ID" value="NZ_NGFO01000066.1"/>
</dbReference>
<evidence type="ECO:0000259" key="5">
    <source>
        <dbReference type="PROSITE" id="PS50043"/>
    </source>
</evidence>
<keyword evidence="3" id="KW-0804">Transcription</keyword>
<dbReference type="InterPro" id="IPR000792">
    <property type="entry name" value="Tscrpt_reg_LuxR_C"/>
</dbReference>
<dbReference type="PRINTS" id="PR00038">
    <property type="entry name" value="HTHLUXR"/>
</dbReference>
<dbReference type="GO" id="GO:0003677">
    <property type="term" value="F:DNA binding"/>
    <property type="evidence" value="ECO:0007669"/>
    <property type="project" value="UniProtKB-KW"/>
</dbReference>
<dbReference type="CDD" id="cd06170">
    <property type="entry name" value="LuxR_C_like"/>
    <property type="match status" value="1"/>
</dbReference>
<dbReference type="PANTHER" id="PTHR44688:SF16">
    <property type="entry name" value="DNA-BINDING TRANSCRIPTIONAL ACTIVATOR DEVR_DOSR"/>
    <property type="match status" value="1"/>
</dbReference>
<protein>
    <submittedName>
        <fullName evidence="6">Helix-turn-helix transcriptional regulator</fullName>
    </submittedName>
</protein>
<dbReference type="InterPro" id="IPR036388">
    <property type="entry name" value="WH-like_DNA-bd_sf"/>
</dbReference>
<proteinExistence type="predicted"/>
<dbReference type="Proteomes" id="UP000194632">
    <property type="component" value="Unassembled WGS sequence"/>
</dbReference>
<dbReference type="Pfam" id="PF00196">
    <property type="entry name" value="GerE"/>
    <property type="match status" value="1"/>
</dbReference>
<dbReference type="STRING" id="417102.CA982_25870"/>
<keyword evidence="2" id="KW-0238">DNA-binding</keyword>
<dbReference type="SUPFAM" id="SSF52540">
    <property type="entry name" value="P-loop containing nucleoside triphosphate hydrolases"/>
    <property type="match status" value="1"/>
</dbReference>
<keyword evidence="7" id="KW-1185">Reference proteome</keyword>
<feature type="region of interest" description="Disordered" evidence="4">
    <location>
        <begin position="759"/>
        <end position="778"/>
    </location>
</feature>
<dbReference type="AlphaFoldDB" id="A0A243Q2T0"/>
<dbReference type="InterPro" id="IPR027417">
    <property type="entry name" value="P-loop_NTPase"/>
</dbReference>
<accession>A0A243Q2T0</accession>
<evidence type="ECO:0000256" key="3">
    <source>
        <dbReference type="ARBA" id="ARBA00023163"/>
    </source>
</evidence>
<dbReference type="SUPFAM" id="SSF46894">
    <property type="entry name" value="C-terminal effector domain of the bipartite response regulators"/>
    <property type="match status" value="1"/>
</dbReference>
<dbReference type="OrthoDB" id="4811808at2"/>
<evidence type="ECO:0000256" key="2">
    <source>
        <dbReference type="ARBA" id="ARBA00023125"/>
    </source>
</evidence>
<dbReference type="PROSITE" id="PS50043">
    <property type="entry name" value="HTH_LUXR_2"/>
    <property type="match status" value="1"/>
</dbReference>
<dbReference type="SMART" id="SM00421">
    <property type="entry name" value="HTH_LUXR"/>
    <property type="match status" value="1"/>
</dbReference>
<dbReference type="PANTHER" id="PTHR44688">
    <property type="entry name" value="DNA-BINDING TRANSCRIPTIONAL ACTIVATOR DEVR_DOSR"/>
    <property type="match status" value="1"/>
</dbReference>